<dbReference type="Proteomes" id="UP000307440">
    <property type="component" value="Unassembled WGS sequence"/>
</dbReference>
<protein>
    <submittedName>
        <fullName evidence="1">Uncharacterized protein</fullName>
    </submittedName>
</protein>
<dbReference type="AlphaFoldDB" id="A0A5C3KMB7"/>
<accession>A0A5C3KMB7</accession>
<keyword evidence="2" id="KW-1185">Reference proteome</keyword>
<name>A0A5C3KMB7_COPMA</name>
<reference evidence="1 2" key="1">
    <citation type="journal article" date="2019" name="Nat. Ecol. Evol.">
        <title>Megaphylogeny resolves global patterns of mushroom evolution.</title>
        <authorList>
            <person name="Varga T."/>
            <person name="Krizsan K."/>
            <person name="Foldi C."/>
            <person name="Dima B."/>
            <person name="Sanchez-Garcia M."/>
            <person name="Sanchez-Ramirez S."/>
            <person name="Szollosi G.J."/>
            <person name="Szarkandi J.G."/>
            <person name="Papp V."/>
            <person name="Albert L."/>
            <person name="Andreopoulos W."/>
            <person name="Angelini C."/>
            <person name="Antonin V."/>
            <person name="Barry K.W."/>
            <person name="Bougher N.L."/>
            <person name="Buchanan P."/>
            <person name="Buyck B."/>
            <person name="Bense V."/>
            <person name="Catcheside P."/>
            <person name="Chovatia M."/>
            <person name="Cooper J."/>
            <person name="Damon W."/>
            <person name="Desjardin D."/>
            <person name="Finy P."/>
            <person name="Geml J."/>
            <person name="Haridas S."/>
            <person name="Hughes K."/>
            <person name="Justo A."/>
            <person name="Karasinski D."/>
            <person name="Kautmanova I."/>
            <person name="Kiss B."/>
            <person name="Kocsube S."/>
            <person name="Kotiranta H."/>
            <person name="LaButti K.M."/>
            <person name="Lechner B.E."/>
            <person name="Liimatainen K."/>
            <person name="Lipzen A."/>
            <person name="Lukacs Z."/>
            <person name="Mihaltcheva S."/>
            <person name="Morgado L.N."/>
            <person name="Niskanen T."/>
            <person name="Noordeloos M.E."/>
            <person name="Ohm R.A."/>
            <person name="Ortiz-Santana B."/>
            <person name="Ovrebo C."/>
            <person name="Racz N."/>
            <person name="Riley R."/>
            <person name="Savchenko A."/>
            <person name="Shiryaev A."/>
            <person name="Soop K."/>
            <person name="Spirin V."/>
            <person name="Szebenyi C."/>
            <person name="Tomsovsky M."/>
            <person name="Tulloss R.E."/>
            <person name="Uehling J."/>
            <person name="Grigoriev I.V."/>
            <person name="Vagvolgyi C."/>
            <person name="Papp T."/>
            <person name="Martin F.M."/>
            <person name="Miettinen O."/>
            <person name="Hibbett D.S."/>
            <person name="Nagy L.G."/>
        </authorList>
    </citation>
    <scope>NUCLEOTIDE SEQUENCE [LARGE SCALE GENOMIC DNA]</scope>
    <source>
        <strain evidence="1 2">CBS 121175</strain>
    </source>
</reference>
<proteinExistence type="predicted"/>
<sequence>MFQTPHNTAFLNCGIPSGSAVPFINGARHRRAGGDESYPYRQFNGAPPLHYPGGTRSGVLINEGKVDPTATLVSGTVVKQNSQLGRSGTARQTLVNVSGPDPSYAYIGAYNASTGRVRDSATVAGGDYHQNNSYNGTRFPRETGVLPLASAHRAHTADVASLRSSARGLDVGAWNVGVVKDDAVMVAGDIYIDSNFMNMPQAHEGDLSCLASQARLPHAASRTAEGHTCRVFNLGTISGDAKVAGGTINIGQSINYVVSPS</sequence>
<evidence type="ECO:0000313" key="2">
    <source>
        <dbReference type="Proteomes" id="UP000307440"/>
    </source>
</evidence>
<dbReference type="EMBL" id="ML210268">
    <property type="protein sequence ID" value="TFK21444.1"/>
    <property type="molecule type" value="Genomic_DNA"/>
</dbReference>
<gene>
    <name evidence="1" type="ORF">FA15DRAFT_758717</name>
</gene>
<evidence type="ECO:0000313" key="1">
    <source>
        <dbReference type="EMBL" id="TFK21444.1"/>
    </source>
</evidence>
<organism evidence="1 2">
    <name type="scientific">Coprinopsis marcescibilis</name>
    <name type="common">Agaric fungus</name>
    <name type="synonym">Psathyrella marcescibilis</name>
    <dbReference type="NCBI Taxonomy" id="230819"/>
    <lineage>
        <taxon>Eukaryota</taxon>
        <taxon>Fungi</taxon>
        <taxon>Dikarya</taxon>
        <taxon>Basidiomycota</taxon>
        <taxon>Agaricomycotina</taxon>
        <taxon>Agaricomycetes</taxon>
        <taxon>Agaricomycetidae</taxon>
        <taxon>Agaricales</taxon>
        <taxon>Agaricineae</taxon>
        <taxon>Psathyrellaceae</taxon>
        <taxon>Coprinopsis</taxon>
    </lineage>
</organism>